<comment type="similarity">
    <text evidence="2">Belongs to the mandelate racemase/muconate lactonizing enzyme family. GalD subfamily.</text>
</comment>
<dbReference type="Pfam" id="PF13378">
    <property type="entry name" value="MR_MLE_C"/>
    <property type="match status" value="1"/>
</dbReference>
<dbReference type="SFLD" id="SFLDS00001">
    <property type="entry name" value="Enolase"/>
    <property type="match status" value="1"/>
</dbReference>
<dbReference type="PROSITE" id="PS00908">
    <property type="entry name" value="MR_MLE_1"/>
    <property type="match status" value="1"/>
</dbReference>
<dbReference type="InterPro" id="IPR018110">
    <property type="entry name" value="Mandel_Rmase/mucon_lact_enz_CS"/>
</dbReference>
<evidence type="ECO:0000313" key="6">
    <source>
        <dbReference type="Proteomes" id="UP000187172"/>
    </source>
</evidence>
<feature type="domain" description="Mandelate racemase/muconate lactonizing enzyme C-terminal" evidence="4">
    <location>
        <begin position="130"/>
        <end position="251"/>
    </location>
</feature>
<dbReference type="SUPFAM" id="SSF51604">
    <property type="entry name" value="Enolase C-terminal domain-like"/>
    <property type="match status" value="1"/>
</dbReference>
<dbReference type="Proteomes" id="UP000187172">
    <property type="component" value="Unassembled WGS sequence"/>
</dbReference>
<dbReference type="InterPro" id="IPR034593">
    <property type="entry name" value="DgoD-like"/>
</dbReference>
<dbReference type="RefSeq" id="WP_076172900.1">
    <property type="nucleotide sequence ID" value="NZ_MRTP01000006.1"/>
</dbReference>
<sequence>MAKITAVRCIRTRHDGSWVIVKVMTDQDGLYGIGSASDIYQPGAVVSIIEELLAPVLIGRDAGQIEDLWQTMYTSGYWRNGSTLHTAMGGIDMALWDIKGKEAGMPVYQLLGGAVRSAVPCYAHANGATYGQLEEEVHAFQEQGFGVIRCQLGGYGGGGFVAPQGASKFPPASVFDEASYITAIPDMFEKLRVRFGMNLGFTHDVHEHLTPSGAVSLSRALDPYRLFFVEDLLQSEHTGWYRRVKETSTTPQAVGELFVHPQEWLPLVQERLIDFVRMRVSKAGGITPCRKIAAVCEAFGVRTAWQEGGENDPVNQIAAAHLDMAIMSFGVQEINHFRSEEKEAFPGHAVLEHGHLKLNDKPGLGIDIDEHKAAALVKDQGSLAAYHHPYKLDRKPDGTLIRP</sequence>
<dbReference type="SMART" id="SM00922">
    <property type="entry name" value="MR_MLE"/>
    <property type="match status" value="1"/>
</dbReference>
<dbReference type="PANTHER" id="PTHR48080:SF6">
    <property type="entry name" value="STARVATION-SENSING PROTEIN RSPA"/>
    <property type="match status" value="1"/>
</dbReference>
<accession>A0A1R1ELQ1</accession>
<dbReference type="InterPro" id="IPR036849">
    <property type="entry name" value="Enolase-like_C_sf"/>
</dbReference>
<dbReference type="InterPro" id="IPR013342">
    <property type="entry name" value="Mandelate_racemase_C"/>
</dbReference>
<dbReference type="GO" id="GO:0009063">
    <property type="term" value="P:amino acid catabolic process"/>
    <property type="evidence" value="ECO:0007669"/>
    <property type="project" value="InterPro"/>
</dbReference>
<protein>
    <submittedName>
        <fullName evidence="5">Mandelate racemase</fullName>
    </submittedName>
</protein>
<dbReference type="PANTHER" id="PTHR48080">
    <property type="entry name" value="D-GALACTONATE DEHYDRATASE-RELATED"/>
    <property type="match status" value="1"/>
</dbReference>
<dbReference type="Gene3D" id="3.30.390.10">
    <property type="entry name" value="Enolase-like, N-terminal domain"/>
    <property type="match status" value="1"/>
</dbReference>
<evidence type="ECO:0000256" key="2">
    <source>
        <dbReference type="ARBA" id="ARBA00010339"/>
    </source>
</evidence>
<reference evidence="5 6" key="1">
    <citation type="submission" date="2016-11" db="EMBL/GenBank/DDBJ databases">
        <title>Paenibacillus species isolates.</title>
        <authorList>
            <person name="Beno S.M."/>
        </authorList>
    </citation>
    <scope>NUCLEOTIDE SEQUENCE [LARGE SCALE GENOMIC DNA]</scope>
    <source>
        <strain evidence="5 6">FSL R5-0378</strain>
    </source>
</reference>
<organism evidence="5 6">
    <name type="scientific">Paenibacillus rhizosphaerae</name>
    <dbReference type="NCBI Taxonomy" id="297318"/>
    <lineage>
        <taxon>Bacteria</taxon>
        <taxon>Bacillati</taxon>
        <taxon>Bacillota</taxon>
        <taxon>Bacilli</taxon>
        <taxon>Bacillales</taxon>
        <taxon>Paenibacillaceae</taxon>
        <taxon>Paenibacillus</taxon>
    </lineage>
</organism>
<dbReference type="Pfam" id="PF02746">
    <property type="entry name" value="MR_MLE_N"/>
    <property type="match status" value="1"/>
</dbReference>
<comment type="caution">
    <text evidence="5">The sequence shown here is derived from an EMBL/GenBank/DDBJ whole genome shotgun (WGS) entry which is preliminary data.</text>
</comment>
<dbReference type="InterPro" id="IPR029017">
    <property type="entry name" value="Enolase-like_N"/>
</dbReference>
<keyword evidence="6" id="KW-1185">Reference proteome</keyword>
<dbReference type="InterPro" id="IPR029065">
    <property type="entry name" value="Enolase_C-like"/>
</dbReference>
<evidence type="ECO:0000259" key="4">
    <source>
        <dbReference type="SMART" id="SM00922"/>
    </source>
</evidence>
<dbReference type="AlphaFoldDB" id="A0A1R1ELQ1"/>
<dbReference type="STRING" id="297318.BK138_21895"/>
<dbReference type="SUPFAM" id="SSF54826">
    <property type="entry name" value="Enolase N-terminal domain-like"/>
    <property type="match status" value="1"/>
</dbReference>
<evidence type="ECO:0000313" key="5">
    <source>
        <dbReference type="EMBL" id="OMF52728.1"/>
    </source>
</evidence>
<name>A0A1R1ELQ1_9BACL</name>
<dbReference type="EMBL" id="MRTP01000006">
    <property type="protein sequence ID" value="OMF52728.1"/>
    <property type="molecule type" value="Genomic_DNA"/>
</dbReference>
<dbReference type="InterPro" id="IPR013341">
    <property type="entry name" value="Mandelate_racemase_N_dom"/>
</dbReference>
<evidence type="ECO:0000256" key="3">
    <source>
        <dbReference type="ARBA" id="ARBA00022723"/>
    </source>
</evidence>
<dbReference type="GO" id="GO:0000287">
    <property type="term" value="F:magnesium ion binding"/>
    <property type="evidence" value="ECO:0007669"/>
    <property type="project" value="UniProtKB-ARBA"/>
</dbReference>
<dbReference type="Gene3D" id="3.20.20.120">
    <property type="entry name" value="Enolase-like C-terminal domain"/>
    <property type="match status" value="1"/>
</dbReference>
<evidence type="ECO:0000256" key="1">
    <source>
        <dbReference type="ARBA" id="ARBA00003553"/>
    </source>
</evidence>
<comment type="function">
    <text evidence="1">Has no detectable activity with D-mannonate and with a panel of 70 other acid sugars (in vitro), in spite of the conservation of the residues that are expected to be important for catalytic activity and cofactor binding. May have evolved a divergent function.</text>
</comment>
<gene>
    <name evidence="5" type="ORF">BK138_21895</name>
</gene>
<proteinExistence type="inferred from homology"/>
<keyword evidence="3" id="KW-0479">Metal-binding</keyword>